<dbReference type="AlphaFoldDB" id="B0EKP7"/>
<gene>
    <name evidence="1" type="ORF">EDI_239900</name>
</gene>
<evidence type="ECO:0000313" key="2">
    <source>
        <dbReference type="Proteomes" id="UP000008076"/>
    </source>
</evidence>
<protein>
    <recommendedName>
        <fullName evidence="3">CNH domain-containing protein</fullName>
    </recommendedName>
</protein>
<evidence type="ECO:0000313" key="1">
    <source>
        <dbReference type="EMBL" id="EDR24895.1"/>
    </source>
</evidence>
<dbReference type="Proteomes" id="UP000008076">
    <property type="component" value="Unassembled WGS sequence"/>
</dbReference>
<keyword evidence="2" id="KW-1185">Reference proteome</keyword>
<proteinExistence type="predicted"/>
<dbReference type="EMBL" id="DS549776">
    <property type="protein sequence ID" value="EDR24895.1"/>
    <property type="molecule type" value="Genomic_DNA"/>
</dbReference>
<dbReference type="OMA" id="DADENCW"/>
<dbReference type="VEuPathDB" id="AmoebaDB:EDI_239900"/>
<dbReference type="OrthoDB" id="28132at2759"/>
<accession>B0EKP7</accession>
<dbReference type="KEGG" id="edi:EDI_239900"/>
<reference evidence="2" key="1">
    <citation type="submission" date="2007-12" db="EMBL/GenBank/DDBJ databases">
        <title>Annotation of Entamoeba dispar SAW760.</title>
        <authorList>
            <person name="Lorenzi H."/>
            <person name="Inman J."/>
            <person name="Schobel S."/>
            <person name="Amedeo P."/>
            <person name="Caler E."/>
        </authorList>
    </citation>
    <scope>NUCLEOTIDE SEQUENCE [LARGE SCALE GENOMIC DNA]</scope>
    <source>
        <strain evidence="2">ATCC PRA-260 / SAW760</strain>
    </source>
</reference>
<dbReference type="eggNOG" id="ENOG502RF2B">
    <property type="taxonomic scope" value="Eukaryota"/>
</dbReference>
<sequence length="892" mass="104095">MNFNSLQTGTNMNGIQIPFFSLQLIHSTAMKSDILESYFNSFHRTFLERTQTRNTTFYELTNENEDNGNLNISRQFGSFKTLHLTVTSDNNPLFLFDESRIINEDKVLQIRPPINDVSCMTYWNSIYGEYIIVGQTTGFISFVDLKEGGVIKTIRIVASRIFSLKVVKTTIGYQLIIISEHDKQQEITLLLLQKQNKSIFEVNSTFIPVAIGVFDLVSMNENEIICYSKENNEIDTFTVDTDRYVHSYTFDLRGIKNNIVGIFHTNETIILLVMKVISKCKVLNVEIYSTYSFISHNPLLIQTIEIPNEYVIGIYPNKSISSHIKYNGSEALKYLDGIFICTKYSVYRIDPMMSLNEILETEFLERPVEGWKDLIPIIKSFSIPTSFFIYLSNKLPIEKAYRLIEYYPKLYKNLFIRLVKENATLEYWDKLTNILLSLADDNPNISSDLLNIFIAKAYKFNEYIDTNFIEYILNNQHINFKQAVTKLYKDKRYISYILKKSDRYAVELYCTYIHSLLIKPTFDWINEAIQRDAKISIPICSTPQLLTSLSFHDQFQLLKKALQKEPKFILVTSLRNIIDSLNEDDLSDCLQIVEPGMMYNCICLGNDGIEDILKSIRSIIIIKQNITCLNSDYDKCYSFFDSLFNKTKANFSEVYEYLILKEYYFACAVCLVMYKQHQLAIELLLKHMEVLPSKEEVLQLVMKLSLKLENKEYQIDLFDKFLCLSVELDINPKVFNQILKDQFKVNSSFVVKHFLDVTFKEPIDPVYEPLLYKIEPSLLSKFEQIKYRNKNTILEDSKVLQLQLLSSLNKSIDFSVQTTVKLLGEHEHFIVWCPKQHSFDLETLEEIIKEFQLKHSTNKIVKELTNLYHHFKTNNNKGKLICPFCLKQTLTK</sequence>
<dbReference type="SUPFAM" id="SSF50978">
    <property type="entry name" value="WD40 repeat-like"/>
    <property type="match status" value="1"/>
</dbReference>
<organism evidence="2">
    <name type="scientific">Entamoeba dispar (strain ATCC PRA-260 / SAW760)</name>
    <dbReference type="NCBI Taxonomy" id="370354"/>
    <lineage>
        <taxon>Eukaryota</taxon>
        <taxon>Amoebozoa</taxon>
        <taxon>Evosea</taxon>
        <taxon>Archamoebae</taxon>
        <taxon>Mastigamoebida</taxon>
        <taxon>Entamoebidae</taxon>
        <taxon>Entamoeba</taxon>
    </lineage>
</organism>
<dbReference type="InterPro" id="IPR036322">
    <property type="entry name" value="WD40_repeat_dom_sf"/>
</dbReference>
<dbReference type="RefSeq" id="XP_001738758.1">
    <property type="nucleotide sequence ID" value="XM_001738706.1"/>
</dbReference>
<dbReference type="GeneID" id="5883856"/>
<evidence type="ECO:0008006" key="3">
    <source>
        <dbReference type="Google" id="ProtNLM"/>
    </source>
</evidence>
<name>B0EKP7_ENTDS</name>